<keyword evidence="4 7" id="KW-0812">Transmembrane</keyword>
<dbReference type="PANTHER" id="PTHR48042">
    <property type="entry name" value="ABC TRANSPORTER G FAMILY MEMBER 11"/>
    <property type="match status" value="1"/>
</dbReference>
<comment type="similarity">
    <text evidence="2">Belongs to the ABC transporter superfamily. ABCG family. Eye pigment precursor importer (TC 3.A.1.204) subfamily.</text>
</comment>
<evidence type="ECO:0000313" key="10">
    <source>
        <dbReference type="Proteomes" id="UP000829196"/>
    </source>
</evidence>
<dbReference type="OrthoDB" id="66620at2759"/>
<name>A0A8T3AKJ4_DENNO</name>
<proteinExistence type="inferred from homology"/>
<dbReference type="InterPro" id="IPR052215">
    <property type="entry name" value="Plant_ABCG"/>
</dbReference>
<dbReference type="EMBL" id="JAGYWB010000017">
    <property type="protein sequence ID" value="KAI0494765.1"/>
    <property type="molecule type" value="Genomic_DNA"/>
</dbReference>
<dbReference type="Proteomes" id="UP000829196">
    <property type="component" value="Unassembled WGS sequence"/>
</dbReference>
<accession>A0A8T3AKJ4</accession>
<feature type="transmembrane region" description="Helical" evidence="7">
    <location>
        <begin position="105"/>
        <end position="126"/>
    </location>
</feature>
<evidence type="ECO:0000256" key="6">
    <source>
        <dbReference type="ARBA" id="ARBA00023136"/>
    </source>
</evidence>
<dbReference type="Pfam" id="PF01061">
    <property type="entry name" value="ABC2_membrane"/>
    <property type="match status" value="1"/>
</dbReference>
<dbReference type="AlphaFoldDB" id="A0A8T3AKJ4"/>
<dbReference type="GO" id="GO:0016020">
    <property type="term" value="C:membrane"/>
    <property type="evidence" value="ECO:0007669"/>
    <property type="project" value="UniProtKB-SubCell"/>
</dbReference>
<dbReference type="SMR" id="A0A8T3AKJ4"/>
<keyword evidence="6 7" id="KW-0472">Membrane</keyword>
<reference evidence="9" key="1">
    <citation type="journal article" date="2022" name="Front. Genet.">
        <title>Chromosome-Scale Assembly of the Dendrobium nobile Genome Provides Insights Into the Molecular Mechanism of the Biosynthesis of the Medicinal Active Ingredient of Dendrobium.</title>
        <authorList>
            <person name="Xu Q."/>
            <person name="Niu S.-C."/>
            <person name="Li K.-L."/>
            <person name="Zheng P.-J."/>
            <person name="Zhang X.-J."/>
            <person name="Jia Y."/>
            <person name="Liu Y."/>
            <person name="Niu Y.-X."/>
            <person name="Yu L.-H."/>
            <person name="Chen D.-F."/>
            <person name="Zhang G.-Q."/>
        </authorList>
    </citation>
    <scope>NUCLEOTIDE SEQUENCE</scope>
    <source>
        <tissue evidence="9">Leaf</tissue>
    </source>
</reference>
<evidence type="ECO:0000256" key="2">
    <source>
        <dbReference type="ARBA" id="ARBA00005814"/>
    </source>
</evidence>
<organism evidence="9 10">
    <name type="scientific">Dendrobium nobile</name>
    <name type="common">Orchid</name>
    <dbReference type="NCBI Taxonomy" id="94219"/>
    <lineage>
        <taxon>Eukaryota</taxon>
        <taxon>Viridiplantae</taxon>
        <taxon>Streptophyta</taxon>
        <taxon>Embryophyta</taxon>
        <taxon>Tracheophyta</taxon>
        <taxon>Spermatophyta</taxon>
        <taxon>Magnoliopsida</taxon>
        <taxon>Liliopsida</taxon>
        <taxon>Asparagales</taxon>
        <taxon>Orchidaceae</taxon>
        <taxon>Epidendroideae</taxon>
        <taxon>Malaxideae</taxon>
        <taxon>Dendrobiinae</taxon>
        <taxon>Dendrobium</taxon>
    </lineage>
</organism>
<sequence length="133" mass="15152">MLLVEGLMMIVASLVPDFLMGIITGAGIQGGMILASGFFRLPNDLPRLVWKYPIYYIAFHKYANQGYYKNEFIGLTFQGNEGNSTISGEEVVRSFWQMEVGYSKWVDLTILFGMAVLYRLLFFVTVKVSERLK</sequence>
<evidence type="ECO:0000256" key="5">
    <source>
        <dbReference type="ARBA" id="ARBA00022989"/>
    </source>
</evidence>
<dbReference type="GO" id="GO:0140359">
    <property type="term" value="F:ABC-type transporter activity"/>
    <property type="evidence" value="ECO:0007669"/>
    <property type="project" value="InterPro"/>
</dbReference>
<protein>
    <recommendedName>
        <fullName evidence="8">ABC-2 type transporter transmembrane domain-containing protein</fullName>
    </recommendedName>
</protein>
<evidence type="ECO:0000256" key="3">
    <source>
        <dbReference type="ARBA" id="ARBA00022448"/>
    </source>
</evidence>
<comment type="subcellular location">
    <subcellularLocation>
        <location evidence="1">Membrane</location>
        <topology evidence="1">Multi-pass membrane protein</topology>
    </subcellularLocation>
</comment>
<dbReference type="PANTHER" id="PTHR48042:SF19">
    <property type="entry name" value="OS09G0472100 PROTEIN"/>
    <property type="match status" value="1"/>
</dbReference>
<evidence type="ECO:0000256" key="1">
    <source>
        <dbReference type="ARBA" id="ARBA00004141"/>
    </source>
</evidence>
<dbReference type="InterPro" id="IPR013525">
    <property type="entry name" value="ABC2_TM"/>
</dbReference>
<evidence type="ECO:0000313" key="9">
    <source>
        <dbReference type="EMBL" id="KAI0494765.1"/>
    </source>
</evidence>
<comment type="caution">
    <text evidence="9">The sequence shown here is derived from an EMBL/GenBank/DDBJ whole genome shotgun (WGS) entry which is preliminary data.</text>
</comment>
<evidence type="ECO:0000256" key="4">
    <source>
        <dbReference type="ARBA" id="ARBA00022692"/>
    </source>
</evidence>
<feature type="domain" description="ABC-2 type transporter transmembrane" evidence="8">
    <location>
        <begin position="2"/>
        <end position="72"/>
    </location>
</feature>
<keyword evidence="5 7" id="KW-1133">Transmembrane helix</keyword>
<keyword evidence="3" id="KW-0813">Transport</keyword>
<evidence type="ECO:0000256" key="7">
    <source>
        <dbReference type="SAM" id="Phobius"/>
    </source>
</evidence>
<gene>
    <name evidence="9" type="ORF">KFK09_024908</name>
</gene>
<evidence type="ECO:0000259" key="8">
    <source>
        <dbReference type="Pfam" id="PF01061"/>
    </source>
</evidence>
<keyword evidence="10" id="KW-1185">Reference proteome</keyword>
<feature type="transmembrane region" description="Helical" evidence="7">
    <location>
        <begin position="18"/>
        <end position="39"/>
    </location>
</feature>